<proteinExistence type="predicted"/>
<reference evidence="1" key="1">
    <citation type="journal article" date="2022" name="bioRxiv">
        <title>Sequencing and chromosome-scale assembly of the giantPleurodeles waltlgenome.</title>
        <authorList>
            <person name="Brown T."/>
            <person name="Elewa A."/>
            <person name="Iarovenko S."/>
            <person name="Subramanian E."/>
            <person name="Araus A.J."/>
            <person name="Petzold A."/>
            <person name="Susuki M."/>
            <person name="Suzuki K.-i.T."/>
            <person name="Hayashi T."/>
            <person name="Toyoda A."/>
            <person name="Oliveira C."/>
            <person name="Osipova E."/>
            <person name="Leigh N.D."/>
            <person name="Simon A."/>
            <person name="Yun M.H."/>
        </authorList>
    </citation>
    <scope>NUCLEOTIDE SEQUENCE</scope>
    <source>
        <strain evidence="1">20211129_DDA</strain>
        <tissue evidence="1">Liver</tissue>
    </source>
</reference>
<protein>
    <recommendedName>
        <fullName evidence="3">Peptidase A2 domain-containing protein</fullName>
    </recommendedName>
</protein>
<organism evidence="1 2">
    <name type="scientific">Pleurodeles waltl</name>
    <name type="common">Iberian ribbed newt</name>
    <dbReference type="NCBI Taxonomy" id="8319"/>
    <lineage>
        <taxon>Eukaryota</taxon>
        <taxon>Metazoa</taxon>
        <taxon>Chordata</taxon>
        <taxon>Craniata</taxon>
        <taxon>Vertebrata</taxon>
        <taxon>Euteleostomi</taxon>
        <taxon>Amphibia</taxon>
        <taxon>Batrachia</taxon>
        <taxon>Caudata</taxon>
        <taxon>Salamandroidea</taxon>
        <taxon>Salamandridae</taxon>
        <taxon>Pleurodelinae</taxon>
        <taxon>Pleurodeles</taxon>
    </lineage>
</organism>
<dbReference type="EMBL" id="JANPWB010000005">
    <property type="protein sequence ID" value="KAJ1184536.1"/>
    <property type="molecule type" value="Genomic_DNA"/>
</dbReference>
<evidence type="ECO:0000313" key="2">
    <source>
        <dbReference type="Proteomes" id="UP001066276"/>
    </source>
</evidence>
<comment type="caution">
    <text evidence="1">The sequence shown here is derived from an EMBL/GenBank/DDBJ whole genome shotgun (WGS) entry which is preliminary data.</text>
</comment>
<sequence>MVDSGSLYTIVPKSIWVENWSEVSLLPKDISPRGYQGSKINVLGYFESSIVFKLRSIEGKMYVADCGPPILGWVHQYDLHIVIDPHSVDKMLIVDVVSLDKILNGAKDVFEERLGELKGYVHRIVLRAGAVPVKHKMRRVPVV</sequence>
<feature type="non-terminal residue" evidence="1">
    <location>
        <position position="143"/>
    </location>
</feature>
<gene>
    <name evidence="1" type="ORF">NDU88_001342</name>
</gene>
<dbReference type="AlphaFoldDB" id="A0AAV7U7M3"/>
<dbReference type="Proteomes" id="UP001066276">
    <property type="component" value="Chromosome 3_1"/>
</dbReference>
<name>A0AAV7U7M3_PLEWA</name>
<accession>A0AAV7U7M3</accession>
<keyword evidence="2" id="KW-1185">Reference proteome</keyword>
<evidence type="ECO:0000313" key="1">
    <source>
        <dbReference type="EMBL" id="KAJ1184536.1"/>
    </source>
</evidence>
<evidence type="ECO:0008006" key="3">
    <source>
        <dbReference type="Google" id="ProtNLM"/>
    </source>
</evidence>